<dbReference type="PATRIC" id="fig|1360.96.peg.1217"/>
<dbReference type="RefSeq" id="WP_025016674.1">
    <property type="nucleotide sequence ID" value="NZ_BAABQR010000001.1"/>
</dbReference>
<dbReference type="CDD" id="cd03221">
    <property type="entry name" value="ABCF_EF-3"/>
    <property type="match status" value="2"/>
</dbReference>
<protein>
    <submittedName>
        <fullName evidence="1">ATPase components of ABC transporters with duplicated ATPase domains</fullName>
    </submittedName>
</protein>
<dbReference type="InterPro" id="IPR051309">
    <property type="entry name" value="ABCF_ATPase"/>
</dbReference>
<dbReference type="AlphaFoldDB" id="A0A0B8QSP4"/>
<dbReference type="PROSITE" id="PS50893">
    <property type="entry name" value="ABC_TRANSPORTER_2"/>
    <property type="match status" value="2"/>
</dbReference>
<proteinExistence type="predicted"/>
<dbReference type="SMART" id="SM00382">
    <property type="entry name" value="AAA"/>
    <property type="match status" value="2"/>
</dbReference>
<dbReference type="InterPro" id="IPR027417">
    <property type="entry name" value="P-loop_NTPase"/>
</dbReference>
<dbReference type="InterPro" id="IPR003593">
    <property type="entry name" value="AAA+_ATPase"/>
</dbReference>
<dbReference type="InterPro" id="IPR003439">
    <property type="entry name" value="ABC_transporter-like_ATP-bd"/>
</dbReference>
<organism evidence="1 2">
    <name type="scientific">Lactococcus lactis subsp. lactis</name>
    <name type="common">Streptococcus lactis</name>
    <dbReference type="NCBI Taxonomy" id="1360"/>
    <lineage>
        <taxon>Bacteria</taxon>
        <taxon>Bacillati</taxon>
        <taxon>Bacillota</taxon>
        <taxon>Bacilli</taxon>
        <taxon>Lactobacillales</taxon>
        <taxon>Streptococcaceae</taxon>
        <taxon>Lactococcus</taxon>
    </lineage>
</organism>
<dbReference type="SUPFAM" id="SSF52540">
    <property type="entry name" value="P-loop containing nucleoside triphosphate hydrolases"/>
    <property type="match status" value="2"/>
</dbReference>
<accession>A0A0B8QSP4</accession>
<sequence>MSNIEFKDLTFGYGDNLIFNHAQINIDDRWKLGLVGRNGRGKSTLLNLLQGKITTDSSIITDKNFVYFPQLLTEEDFNDKDKSKKQNTADKYSVESLSVKITDRNSQLTYYVLNELAEFEQWKLERELSLLKVDLEILWRPFGSLSGGEQTKCLLAILFLDEDNFPLIDEPTNHLDMESRKIVADYLQKKSGFIVVSHDRNFLDEVCDHTLAIERQQIVLYQGNFSTYEREKQLRDDFELAEDEKLRKDISRLKKTSLEKRDWSNQRENVAGATFVDKKVAKKQNQRAKSIEKRMGQEVENKEKLLKNIEKTEPLIMNFQPSHHKRLIQFENFSLGFTEKLLFQPIDFSLKVGEIAAIVGPNGQGKSSIIKYLSRDFSGEHSGFVQFPQGIRLSFVRQIYDNRGYLKDFATEYQLDYELFLANLRKLGMERKQFSQKIETMSQGQQKKVELARSLSQEAELYLWDEPLNYLDVFNREQIIQLLETYHPTMLLVEHDQAFVEKISNQIINLKDT</sequence>
<dbReference type="PANTHER" id="PTHR42855:SF2">
    <property type="entry name" value="DRUG RESISTANCE ABC TRANSPORTER,ATP-BINDING PROTEIN"/>
    <property type="match status" value="1"/>
</dbReference>
<dbReference type="FunFam" id="3.40.50.300:FF:000011">
    <property type="entry name" value="Putative ABC transporter ATP-binding component"/>
    <property type="match status" value="1"/>
</dbReference>
<dbReference type="GO" id="GO:0016887">
    <property type="term" value="F:ATP hydrolysis activity"/>
    <property type="evidence" value="ECO:0007669"/>
    <property type="project" value="InterPro"/>
</dbReference>
<dbReference type="Gene3D" id="3.40.50.300">
    <property type="entry name" value="P-loop containing nucleotide triphosphate hydrolases"/>
    <property type="match status" value="2"/>
</dbReference>
<dbReference type="NCBIfam" id="NF000355">
    <property type="entry name" value="ribo_prot_ABC_F"/>
    <property type="match status" value="1"/>
</dbReference>
<name>A0A0B8QSP4_LACLL</name>
<dbReference type="PROSITE" id="PS00211">
    <property type="entry name" value="ABC_TRANSPORTER_1"/>
    <property type="match status" value="1"/>
</dbReference>
<reference evidence="1 2" key="1">
    <citation type="submission" date="2015-01" db="EMBL/GenBank/DDBJ databases">
        <title>Lactococcus lactis subsp.lactis JCM 5805 whole genome shotgun sequence.</title>
        <authorList>
            <person name="Fujii T."/>
            <person name="Tomita Y."/>
            <person name="Ikushima S."/>
            <person name="Fujiwara D."/>
        </authorList>
    </citation>
    <scope>NUCLEOTIDE SEQUENCE [LARGE SCALE GENOMIC DNA]</scope>
    <source>
        <strain evidence="1 2">JCM 5805</strain>
    </source>
</reference>
<dbReference type="Proteomes" id="UP000031847">
    <property type="component" value="Unassembled WGS sequence"/>
</dbReference>
<dbReference type="InterPro" id="IPR017871">
    <property type="entry name" value="ABC_transporter-like_CS"/>
</dbReference>
<gene>
    <name evidence="1" type="ORF">JCM5805K_1055</name>
</gene>
<comment type="caution">
    <text evidence="1">The sequence shown here is derived from an EMBL/GenBank/DDBJ whole genome shotgun (WGS) entry which is preliminary data.</text>
</comment>
<dbReference type="GO" id="GO:0005524">
    <property type="term" value="F:ATP binding"/>
    <property type="evidence" value="ECO:0007669"/>
    <property type="project" value="InterPro"/>
</dbReference>
<dbReference type="EMBL" id="BBSI01000017">
    <property type="protein sequence ID" value="GAM79947.1"/>
    <property type="molecule type" value="Genomic_DNA"/>
</dbReference>
<evidence type="ECO:0000313" key="2">
    <source>
        <dbReference type="Proteomes" id="UP000031847"/>
    </source>
</evidence>
<evidence type="ECO:0000313" key="1">
    <source>
        <dbReference type="EMBL" id="GAM79947.1"/>
    </source>
</evidence>
<dbReference type="PANTHER" id="PTHR42855">
    <property type="entry name" value="ABC TRANSPORTER ATP-BINDING SUBUNIT"/>
    <property type="match status" value="1"/>
</dbReference>
<dbReference type="Pfam" id="PF00005">
    <property type="entry name" value="ABC_tran"/>
    <property type="match status" value="2"/>
</dbReference>